<dbReference type="Proteomes" id="UP001234178">
    <property type="component" value="Unassembled WGS sequence"/>
</dbReference>
<feature type="region of interest" description="Disordered" evidence="1">
    <location>
        <begin position="25"/>
        <end position="52"/>
    </location>
</feature>
<evidence type="ECO:0000313" key="2">
    <source>
        <dbReference type="EMBL" id="KAK4007670.1"/>
    </source>
</evidence>
<protein>
    <submittedName>
        <fullName evidence="2">Uncharacterized protein</fullName>
    </submittedName>
</protein>
<accession>A0ABQ9Z4A2</accession>
<evidence type="ECO:0000256" key="1">
    <source>
        <dbReference type="SAM" id="MobiDB-lite"/>
    </source>
</evidence>
<dbReference type="EMBL" id="JAOYFB010000002">
    <property type="protein sequence ID" value="KAK4007670.1"/>
    <property type="molecule type" value="Genomic_DNA"/>
</dbReference>
<organism evidence="2 3">
    <name type="scientific">Daphnia magna</name>
    <dbReference type="NCBI Taxonomy" id="35525"/>
    <lineage>
        <taxon>Eukaryota</taxon>
        <taxon>Metazoa</taxon>
        <taxon>Ecdysozoa</taxon>
        <taxon>Arthropoda</taxon>
        <taxon>Crustacea</taxon>
        <taxon>Branchiopoda</taxon>
        <taxon>Diplostraca</taxon>
        <taxon>Cladocera</taxon>
        <taxon>Anomopoda</taxon>
        <taxon>Daphniidae</taxon>
        <taxon>Daphnia</taxon>
    </lineage>
</organism>
<gene>
    <name evidence="2" type="ORF">OUZ56_012823</name>
</gene>
<comment type="caution">
    <text evidence="2">The sequence shown here is derived from an EMBL/GenBank/DDBJ whole genome shotgun (WGS) entry which is preliminary data.</text>
</comment>
<name>A0ABQ9Z4A2_9CRUS</name>
<reference evidence="2 3" key="1">
    <citation type="journal article" date="2023" name="Nucleic Acids Res.">
        <title>The hologenome of Daphnia magna reveals possible DNA methylation and microbiome-mediated evolution of the host genome.</title>
        <authorList>
            <person name="Chaturvedi A."/>
            <person name="Li X."/>
            <person name="Dhandapani V."/>
            <person name="Marshall H."/>
            <person name="Kissane S."/>
            <person name="Cuenca-Cambronero M."/>
            <person name="Asole G."/>
            <person name="Calvet F."/>
            <person name="Ruiz-Romero M."/>
            <person name="Marangio P."/>
            <person name="Guigo R."/>
            <person name="Rago D."/>
            <person name="Mirbahai L."/>
            <person name="Eastwood N."/>
            <person name="Colbourne J.K."/>
            <person name="Zhou J."/>
            <person name="Mallon E."/>
            <person name="Orsini L."/>
        </authorList>
    </citation>
    <scope>NUCLEOTIDE SEQUENCE [LARGE SCALE GENOMIC DNA]</scope>
    <source>
        <strain evidence="2">LRV0_1</strain>
    </source>
</reference>
<proteinExistence type="predicted"/>
<keyword evidence="3" id="KW-1185">Reference proteome</keyword>
<evidence type="ECO:0000313" key="3">
    <source>
        <dbReference type="Proteomes" id="UP001234178"/>
    </source>
</evidence>
<sequence>MAADHFAIIMEMVRSKNERQQQLLAQNQQRALDSGPSLPTHSGKREEDVQASDCDAVDQCSIPDKDTVLDFVETINREPNVGNWPEPQKMRLAKAALREIAAEWRWLHDAEVHHDWAGWSTTLCSAFRKRYTFAEWEKSPKAAKKKMWRRFLAHVTQLQHCNKLRELDWPAM</sequence>